<comment type="caution">
    <text evidence="1">The sequence shown here is derived from an EMBL/GenBank/DDBJ whole genome shotgun (WGS) entry which is preliminary data.</text>
</comment>
<evidence type="ECO:0000313" key="2">
    <source>
        <dbReference type="Proteomes" id="UP000727490"/>
    </source>
</evidence>
<dbReference type="Proteomes" id="UP000727490">
    <property type="component" value="Unassembled WGS sequence"/>
</dbReference>
<keyword evidence="1" id="KW-0378">Hydrolase</keyword>
<gene>
    <name evidence="1" type="ORF">EGN73_06315</name>
</gene>
<dbReference type="EMBL" id="RPHB01000003">
    <property type="protein sequence ID" value="MBW3467426.1"/>
    <property type="molecule type" value="Genomic_DNA"/>
</dbReference>
<accession>A0A951M967</accession>
<keyword evidence="1" id="KW-0645">Protease</keyword>
<reference evidence="1 2" key="1">
    <citation type="journal article" date="2020" name="Syst. Appl. Microbiol.">
        <title>Arthrospiribacter ruber gen. nov., sp. nov., a novel bacterium isolated from Arthrospira cultures.</title>
        <authorList>
            <person name="Waleron M."/>
            <person name="Misztak A."/>
            <person name="Waleron M.M."/>
            <person name="Furmaniak M."/>
            <person name="Mrozik A."/>
            <person name="Waleron K."/>
        </authorList>
    </citation>
    <scope>NUCLEOTIDE SEQUENCE [LARGE SCALE GENOMIC DNA]</scope>
    <source>
        <strain evidence="1 2">DPMB0001</strain>
    </source>
</reference>
<dbReference type="GO" id="GO:0004180">
    <property type="term" value="F:carboxypeptidase activity"/>
    <property type="evidence" value="ECO:0007669"/>
    <property type="project" value="UniProtKB-KW"/>
</dbReference>
<sequence>MQKFKPIYFFLLLVFLLPPTKVFSQYVIQGKVLDAETLEPVEFATVFINNSTFGDVSDSEGHFSINIPPGNHELVISFMGYQTFKYDFSTQNLMQSYEFRILPEPIDLEETEVSIKRDRTWYRNLDVFKVHFLGQSINAERCKILNPEVLVLDAESEKGKLKARARETVLIENPNLGYTIQYVLEGFELDLESGIARFAGYPYFIEEDVPRRRQRSLQKNRERAFNGSIAHFIRSLYLGKVEEEGYELYAIERIPNPELTSEEMADMAQQELRKSPNPLVRDSLKNIIRRKDLTREIEQVTETRLYGKDLVEVSRNGLTFLTYDKPFYLIYKEEVEEVAFIKSSIDKDAQMFTSGVAVETDVSTSAQRSSIRMLGNAVQLFENGSYFHPYDLMIEGYMAWEKVGDLMPFNYSLKP</sequence>
<keyword evidence="1" id="KW-0121">Carboxypeptidase</keyword>
<keyword evidence="2" id="KW-1185">Reference proteome</keyword>
<evidence type="ECO:0000313" key="1">
    <source>
        <dbReference type="EMBL" id="MBW3467426.1"/>
    </source>
</evidence>
<protein>
    <submittedName>
        <fullName evidence="1">Carboxypeptidase-like regulatory domain-containing protein</fullName>
    </submittedName>
</protein>
<dbReference type="AlphaFoldDB" id="A0A951M967"/>
<dbReference type="RefSeq" id="WP_219287696.1">
    <property type="nucleotide sequence ID" value="NZ_RPHB01000003.1"/>
</dbReference>
<organism evidence="1 2">
    <name type="scientific">Arthrospiribacter ruber</name>
    <dbReference type="NCBI Taxonomy" id="2487934"/>
    <lineage>
        <taxon>Bacteria</taxon>
        <taxon>Pseudomonadati</taxon>
        <taxon>Bacteroidota</taxon>
        <taxon>Cytophagia</taxon>
        <taxon>Cytophagales</taxon>
        <taxon>Cyclobacteriaceae</taxon>
        <taxon>Arthrospiribacter</taxon>
    </lineage>
</organism>
<name>A0A951M967_9BACT</name>
<proteinExistence type="predicted"/>
<dbReference type="Pfam" id="PF13715">
    <property type="entry name" value="CarbopepD_reg_2"/>
    <property type="match status" value="1"/>
</dbReference>